<dbReference type="EMBL" id="MRCY01000191">
    <property type="protein sequence ID" value="RKK92469.1"/>
    <property type="molecule type" value="Genomic_DNA"/>
</dbReference>
<accession>A0A420PIW6</accession>
<protein>
    <submittedName>
        <fullName evidence="2">Uncharacterized protein</fullName>
    </submittedName>
</protein>
<feature type="compositionally biased region" description="Basic and acidic residues" evidence="1">
    <location>
        <begin position="1"/>
        <end position="12"/>
    </location>
</feature>
<feature type="compositionally biased region" description="Basic residues" evidence="1">
    <location>
        <begin position="13"/>
        <end position="26"/>
    </location>
</feature>
<dbReference type="AlphaFoldDB" id="A0A420PIW6"/>
<evidence type="ECO:0000313" key="3">
    <source>
        <dbReference type="Proteomes" id="UP000285860"/>
    </source>
</evidence>
<reference evidence="2 3" key="1">
    <citation type="journal article" date="2018" name="Sci. Rep.">
        <title>Characterisation of pathogen-specific regions and novel effector candidates in Fusarium oxysporum f. sp. cepae.</title>
        <authorList>
            <person name="Armitage A.D."/>
            <person name="Taylor A."/>
            <person name="Sobczyk M.K."/>
            <person name="Baxter L."/>
            <person name="Greenfield B.P."/>
            <person name="Bates H.J."/>
            <person name="Wilson F."/>
            <person name="Jackson A.C."/>
            <person name="Ott S."/>
            <person name="Harrison R.J."/>
            <person name="Clarkson J.P."/>
        </authorList>
    </citation>
    <scope>NUCLEOTIDE SEQUENCE [LARGE SCALE GENOMIC DNA]</scope>
    <source>
        <strain evidence="2 3">Fo_A28</strain>
    </source>
</reference>
<sequence length="73" mass="8413">MGRRTHSLEEKRARARERMRKQRVKQQHTNLQIGYTRVHPHHSTASQMNDANSTFLTTESTVAPIPVFSLQSA</sequence>
<proteinExistence type="predicted"/>
<evidence type="ECO:0000256" key="1">
    <source>
        <dbReference type="SAM" id="MobiDB-lite"/>
    </source>
</evidence>
<gene>
    <name evidence="2" type="ORF">BFJ68_g15880</name>
</gene>
<dbReference type="Proteomes" id="UP000285860">
    <property type="component" value="Unassembled WGS sequence"/>
</dbReference>
<name>A0A420PIW6_FUSOX</name>
<feature type="region of interest" description="Disordered" evidence="1">
    <location>
        <begin position="1"/>
        <end position="29"/>
    </location>
</feature>
<comment type="caution">
    <text evidence="2">The sequence shown here is derived from an EMBL/GenBank/DDBJ whole genome shotgun (WGS) entry which is preliminary data.</text>
</comment>
<evidence type="ECO:0000313" key="2">
    <source>
        <dbReference type="EMBL" id="RKK92469.1"/>
    </source>
</evidence>
<organism evidence="2 3">
    <name type="scientific">Fusarium oxysporum</name>
    <name type="common">Fusarium vascular wilt</name>
    <dbReference type="NCBI Taxonomy" id="5507"/>
    <lineage>
        <taxon>Eukaryota</taxon>
        <taxon>Fungi</taxon>
        <taxon>Dikarya</taxon>
        <taxon>Ascomycota</taxon>
        <taxon>Pezizomycotina</taxon>
        <taxon>Sordariomycetes</taxon>
        <taxon>Hypocreomycetidae</taxon>
        <taxon>Hypocreales</taxon>
        <taxon>Nectriaceae</taxon>
        <taxon>Fusarium</taxon>
        <taxon>Fusarium oxysporum species complex</taxon>
    </lineage>
</organism>